<dbReference type="FunFam" id="3.40.50.20:FF:000010">
    <property type="entry name" value="Propionyl-CoA carboxylase subunit alpha"/>
    <property type="match status" value="1"/>
</dbReference>
<dbReference type="InterPro" id="IPR016185">
    <property type="entry name" value="PreATP-grasp_dom_sf"/>
</dbReference>
<dbReference type="SMART" id="SM00878">
    <property type="entry name" value="Biotin_carb_C"/>
    <property type="match status" value="1"/>
</dbReference>
<keyword evidence="10" id="KW-1185">Reference proteome</keyword>
<accession>A0A4P9YUV8</accession>
<evidence type="ECO:0000259" key="8">
    <source>
        <dbReference type="PROSITE" id="PS50979"/>
    </source>
</evidence>
<dbReference type="PROSITE" id="PS00867">
    <property type="entry name" value="CPSASE_2"/>
    <property type="match status" value="1"/>
</dbReference>
<feature type="non-terminal residue" evidence="9">
    <location>
        <position position="453"/>
    </location>
</feature>
<gene>
    <name evidence="9" type="ORF">SYNPS1DRAFT_18410</name>
</gene>
<dbReference type="FunFam" id="3.30.1490.20:FF:000003">
    <property type="entry name" value="acetyl-CoA carboxylase isoform X1"/>
    <property type="match status" value="1"/>
</dbReference>
<dbReference type="GO" id="GO:0016874">
    <property type="term" value="F:ligase activity"/>
    <property type="evidence" value="ECO:0007669"/>
    <property type="project" value="UniProtKB-KW"/>
</dbReference>
<dbReference type="GO" id="GO:0005524">
    <property type="term" value="F:ATP binding"/>
    <property type="evidence" value="ECO:0007669"/>
    <property type="project" value="UniProtKB-UniRule"/>
</dbReference>
<keyword evidence="2" id="KW-0436">Ligase</keyword>
<dbReference type="InterPro" id="IPR011764">
    <property type="entry name" value="Biotin_carboxylation_dom"/>
</dbReference>
<evidence type="ECO:0000313" key="10">
    <source>
        <dbReference type="Proteomes" id="UP000278143"/>
    </source>
</evidence>
<feature type="domain" description="ATP-grasp" evidence="7">
    <location>
        <begin position="120"/>
        <end position="325"/>
    </location>
</feature>
<dbReference type="SUPFAM" id="SSF51246">
    <property type="entry name" value="Rudiment single hybrid motif"/>
    <property type="match status" value="1"/>
</dbReference>
<sequence length="453" mass="49965">MFKKLLVANRGEIACRILGTCRRLGIATVAVYSDSDKEAPHTRLADEAVYIGASPATDSYLRGDLIIAAAKQTGADALHPGYGFLSENAAFAQACLDAGIVFIGPKPASINAIGDKISAKQLLKERAPTVPLIPGYNGDDQSNERLMAEAVKMGFPVLLKASAGGGGKGMRVVRAKEHLLEEIELAKSEARRSFGSDALLVERYFDRGRHIEASSRHVQIIGDQQGNVHHIYERECTIQRRHQKIIEEAPSAVMTESLRARMTDAAICIGRLIQYEGVGTVEFIVDDATHEFYFLEVNTRLQVEHPVTESVTGLDLVELQMHVASETPVPAAPIKGHAIECRLYAEDPSQNFMPCKWWWWWWWWASTDGTGPAYAVRIGSGPAIGSMVTIYYDPMIAKVTVWAETRALAIQRMQRALEQTQCLGLVTNQGFLLAILNHPRFAQGAFTTQFVEE</sequence>
<dbReference type="InterPro" id="IPR005481">
    <property type="entry name" value="BC-like_N"/>
</dbReference>
<dbReference type="EMBL" id="KZ990876">
    <property type="protein sequence ID" value="RKP23558.1"/>
    <property type="molecule type" value="Genomic_DNA"/>
</dbReference>
<evidence type="ECO:0000256" key="5">
    <source>
        <dbReference type="ARBA" id="ARBA00023267"/>
    </source>
</evidence>
<reference evidence="10" key="1">
    <citation type="journal article" date="2018" name="Nat. Microbiol.">
        <title>Leveraging single-cell genomics to expand the fungal tree of life.</title>
        <authorList>
            <person name="Ahrendt S.R."/>
            <person name="Quandt C.A."/>
            <person name="Ciobanu D."/>
            <person name="Clum A."/>
            <person name="Salamov A."/>
            <person name="Andreopoulos B."/>
            <person name="Cheng J.F."/>
            <person name="Woyke T."/>
            <person name="Pelin A."/>
            <person name="Henrissat B."/>
            <person name="Reynolds N.K."/>
            <person name="Benny G.L."/>
            <person name="Smith M.E."/>
            <person name="James T.Y."/>
            <person name="Grigoriev I.V."/>
        </authorList>
    </citation>
    <scope>NUCLEOTIDE SEQUENCE [LARGE SCALE GENOMIC DNA]</scope>
    <source>
        <strain evidence="10">Benny S71-1</strain>
    </source>
</reference>
<dbReference type="Proteomes" id="UP000278143">
    <property type="component" value="Unassembled WGS sequence"/>
</dbReference>
<dbReference type="InterPro" id="IPR005479">
    <property type="entry name" value="CPAse_ATP-bd"/>
</dbReference>
<dbReference type="InterPro" id="IPR011761">
    <property type="entry name" value="ATP-grasp"/>
</dbReference>
<dbReference type="OrthoDB" id="196847at2759"/>
<protein>
    <submittedName>
        <fullName evidence="9">Acetyl-CoA carboxylase</fullName>
    </submittedName>
</protein>
<dbReference type="InterPro" id="IPR005482">
    <property type="entry name" value="Biotin_COase_C"/>
</dbReference>
<evidence type="ECO:0000256" key="6">
    <source>
        <dbReference type="PROSITE-ProRule" id="PRU00409"/>
    </source>
</evidence>
<dbReference type="PANTHER" id="PTHR18866">
    <property type="entry name" value="CARBOXYLASE:PYRUVATE/ACETYL-COA/PROPIONYL-COA CARBOXYLASE"/>
    <property type="match status" value="1"/>
</dbReference>
<organism evidence="9 10">
    <name type="scientific">Syncephalis pseudoplumigaleata</name>
    <dbReference type="NCBI Taxonomy" id="1712513"/>
    <lineage>
        <taxon>Eukaryota</taxon>
        <taxon>Fungi</taxon>
        <taxon>Fungi incertae sedis</taxon>
        <taxon>Zoopagomycota</taxon>
        <taxon>Zoopagomycotina</taxon>
        <taxon>Zoopagomycetes</taxon>
        <taxon>Zoopagales</taxon>
        <taxon>Piptocephalidaceae</taxon>
        <taxon>Syncephalis</taxon>
    </lineage>
</organism>
<comment type="cofactor">
    <cofactor evidence="1">
        <name>biotin</name>
        <dbReference type="ChEBI" id="CHEBI:57586"/>
    </cofactor>
</comment>
<dbReference type="Gene3D" id="3.30.470.20">
    <property type="entry name" value="ATP-grasp fold, B domain"/>
    <property type="match status" value="1"/>
</dbReference>
<proteinExistence type="predicted"/>
<dbReference type="GO" id="GO:0046872">
    <property type="term" value="F:metal ion binding"/>
    <property type="evidence" value="ECO:0007669"/>
    <property type="project" value="InterPro"/>
</dbReference>
<evidence type="ECO:0000259" key="7">
    <source>
        <dbReference type="PROSITE" id="PS50975"/>
    </source>
</evidence>
<keyword evidence="3 6" id="KW-0547">Nucleotide-binding</keyword>
<dbReference type="AlphaFoldDB" id="A0A4P9YUV8"/>
<evidence type="ECO:0000256" key="4">
    <source>
        <dbReference type="ARBA" id="ARBA00022840"/>
    </source>
</evidence>
<keyword evidence="4 6" id="KW-0067">ATP-binding</keyword>
<evidence type="ECO:0000256" key="3">
    <source>
        <dbReference type="ARBA" id="ARBA00022741"/>
    </source>
</evidence>
<dbReference type="PANTHER" id="PTHR18866:SF127">
    <property type="match status" value="1"/>
</dbReference>
<dbReference type="Pfam" id="PF02786">
    <property type="entry name" value="CPSase_L_D2"/>
    <property type="match status" value="1"/>
</dbReference>
<dbReference type="InterPro" id="IPR011054">
    <property type="entry name" value="Rudment_hybrid_motif"/>
</dbReference>
<dbReference type="SUPFAM" id="SSF52440">
    <property type="entry name" value="PreATP-grasp domain"/>
    <property type="match status" value="1"/>
</dbReference>
<dbReference type="Pfam" id="PF02785">
    <property type="entry name" value="Biotin_carb_C"/>
    <property type="match status" value="1"/>
</dbReference>
<evidence type="ECO:0000256" key="2">
    <source>
        <dbReference type="ARBA" id="ARBA00022598"/>
    </source>
</evidence>
<feature type="domain" description="Biotin carboxylation" evidence="8">
    <location>
        <begin position="1"/>
        <end position="453"/>
    </location>
</feature>
<dbReference type="SUPFAM" id="SSF56059">
    <property type="entry name" value="Glutathione synthetase ATP-binding domain-like"/>
    <property type="match status" value="1"/>
</dbReference>
<dbReference type="Pfam" id="PF00289">
    <property type="entry name" value="Biotin_carb_N"/>
    <property type="match status" value="1"/>
</dbReference>
<dbReference type="PROSITE" id="PS50979">
    <property type="entry name" value="BC"/>
    <property type="match status" value="1"/>
</dbReference>
<dbReference type="PROSITE" id="PS50975">
    <property type="entry name" value="ATP_GRASP"/>
    <property type="match status" value="1"/>
</dbReference>
<evidence type="ECO:0000313" key="9">
    <source>
        <dbReference type="EMBL" id="RKP23558.1"/>
    </source>
</evidence>
<dbReference type="PROSITE" id="PS00866">
    <property type="entry name" value="CPSASE_1"/>
    <property type="match status" value="1"/>
</dbReference>
<keyword evidence="5" id="KW-0092">Biotin</keyword>
<evidence type="ECO:0000256" key="1">
    <source>
        <dbReference type="ARBA" id="ARBA00001953"/>
    </source>
</evidence>
<name>A0A4P9YUV8_9FUNG</name>
<dbReference type="InterPro" id="IPR050856">
    <property type="entry name" value="Biotin_carboxylase_complex"/>
</dbReference>